<name>A0ABT2UU11_9BACL</name>
<comment type="similarity">
    <text evidence="1">Belongs to the CAPAB/TerDEXZ family.</text>
</comment>
<dbReference type="InterPro" id="IPR003325">
    <property type="entry name" value="TerD"/>
</dbReference>
<gene>
    <name evidence="3" type="ORF">OB236_38860</name>
</gene>
<evidence type="ECO:0000259" key="2">
    <source>
        <dbReference type="PROSITE" id="PS50234"/>
    </source>
</evidence>
<keyword evidence="4" id="KW-1185">Reference proteome</keyword>
<dbReference type="InterPro" id="IPR019303">
    <property type="entry name" value="vWA_TerF_C"/>
</dbReference>
<dbReference type="InterPro" id="IPR036465">
    <property type="entry name" value="vWFA_dom_sf"/>
</dbReference>
<dbReference type="RefSeq" id="WP_262688768.1">
    <property type="nucleotide sequence ID" value="NZ_JAOQIO010000124.1"/>
</dbReference>
<dbReference type="Pfam" id="PF10138">
    <property type="entry name" value="vWA-TerF-like"/>
    <property type="match status" value="1"/>
</dbReference>
<dbReference type="InterPro" id="IPR051324">
    <property type="entry name" value="Stress/Tellurium_Resist"/>
</dbReference>
<dbReference type="Gene3D" id="3.40.50.410">
    <property type="entry name" value="von Willebrand factor, type A domain"/>
    <property type="match status" value="1"/>
</dbReference>
<comment type="caution">
    <text evidence="3">The sequence shown here is derived from an EMBL/GenBank/DDBJ whole genome shotgun (WGS) entry which is preliminary data.</text>
</comment>
<evidence type="ECO:0000256" key="1">
    <source>
        <dbReference type="ARBA" id="ARBA00008775"/>
    </source>
</evidence>
<dbReference type="InterPro" id="IPR002035">
    <property type="entry name" value="VWF_A"/>
</dbReference>
<dbReference type="PANTHER" id="PTHR32097">
    <property type="entry name" value="CAMP-BINDING PROTEIN 1-RELATED"/>
    <property type="match status" value="1"/>
</dbReference>
<dbReference type="Pfam" id="PF02342">
    <property type="entry name" value="TerD"/>
    <property type="match status" value="1"/>
</dbReference>
<dbReference type="CDD" id="cd06974">
    <property type="entry name" value="TerD_like"/>
    <property type="match status" value="1"/>
</dbReference>
<dbReference type="PANTHER" id="PTHR32097:SF4">
    <property type="entry name" value="GENERAL STRESS PROTEIN 16U"/>
    <property type="match status" value="1"/>
</dbReference>
<reference evidence="3 4" key="1">
    <citation type="submission" date="2022-09" db="EMBL/GenBank/DDBJ databases">
        <authorList>
            <person name="Han X.L."/>
            <person name="Wang Q."/>
            <person name="Lu T."/>
        </authorList>
    </citation>
    <scope>NUCLEOTIDE SEQUENCE [LARGE SCALE GENOMIC DNA]</scope>
    <source>
        <strain evidence="3 4">WQ 127069</strain>
    </source>
</reference>
<dbReference type="Proteomes" id="UP001652445">
    <property type="component" value="Unassembled WGS sequence"/>
</dbReference>
<proteinExistence type="inferred from homology"/>
<evidence type="ECO:0000313" key="3">
    <source>
        <dbReference type="EMBL" id="MCU6798105.1"/>
    </source>
</evidence>
<sequence length="432" mass="48346">MLLQKGQKIDVTKNRNHKTVQVHIRWKTADTHIEVDASAFLLSGSGRCEHDEDFIFYGNPVSSDRSVSYTAGSNAQSGQFTMDWSRLSSSIHKIALTLTIHEGKKLNQYFNQVSNTYLEIIDPSGKETTITFEFGKDLTKETAIVVGEFYLHNREWKFSAIGSGFFGGLDDLCKHYGLEVIDTQDDAGHDAVVAESAAAAAPPVETKINLNKIDLLKKKVEISLAKNKIANEKARVAVVFDASGSMFDLYENGTVQRAFEKVLAIASSMDDDGQLDVWFFADSSMRTGSVTSTDYENYVERSYTLGAAGGSNNEPVVMRDVIKKYSKEEPNNRLPAYVIFFSDGGIYETEAISKILIESSKLGIFWQFVGLGQSYYGVLEELDDLPGRFIDNADFFALDDIDTVSDSELYDRLFNEYPQWLVQARQKRILKS</sequence>
<feature type="domain" description="VWFA" evidence="2">
    <location>
        <begin position="235"/>
        <end position="413"/>
    </location>
</feature>
<accession>A0ABT2UU11</accession>
<dbReference type="SMART" id="SM00327">
    <property type="entry name" value="VWA"/>
    <property type="match status" value="1"/>
</dbReference>
<dbReference type="EMBL" id="JAOQIO010000124">
    <property type="protein sequence ID" value="MCU6798105.1"/>
    <property type="molecule type" value="Genomic_DNA"/>
</dbReference>
<dbReference type="Gene3D" id="2.60.60.30">
    <property type="entry name" value="sav2460 like domains"/>
    <property type="match status" value="1"/>
</dbReference>
<organism evidence="3 4">
    <name type="scientific">Paenibacillus baimaensis</name>
    <dbReference type="NCBI Taxonomy" id="2982185"/>
    <lineage>
        <taxon>Bacteria</taxon>
        <taxon>Bacillati</taxon>
        <taxon>Bacillota</taxon>
        <taxon>Bacilli</taxon>
        <taxon>Bacillales</taxon>
        <taxon>Paenibacillaceae</taxon>
        <taxon>Paenibacillus</taxon>
    </lineage>
</organism>
<evidence type="ECO:0000313" key="4">
    <source>
        <dbReference type="Proteomes" id="UP001652445"/>
    </source>
</evidence>
<dbReference type="SUPFAM" id="SSF53300">
    <property type="entry name" value="vWA-like"/>
    <property type="match status" value="1"/>
</dbReference>
<dbReference type="PROSITE" id="PS50234">
    <property type="entry name" value="VWFA"/>
    <property type="match status" value="1"/>
</dbReference>
<protein>
    <submittedName>
        <fullName evidence="3">VWA domain-containing protein</fullName>
    </submittedName>
</protein>